<dbReference type="GO" id="GO:0003723">
    <property type="term" value="F:RNA binding"/>
    <property type="evidence" value="ECO:0007669"/>
    <property type="project" value="InterPro"/>
</dbReference>
<dbReference type="EnsemblPlants" id="OPUNC08G03650.1">
    <property type="protein sequence ID" value="OPUNC08G03650.1"/>
    <property type="gene ID" value="OPUNC08G03650"/>
</dbReference>
<dbReference type="InterPro" id="IPR046960">
    <property type="entry name" value="PPR_At4g14850-like_plant"/>
</dbReference>
<dbReference type="Gene3D" id="1.25.40.10">
    <property type="entry name" value="Tetratricopeptide repeat domain"/>
    <property type="match status" value="4"/>
</dbReference>
<dbReference type="SUPFAM" id="SSF81901">
    <property type="entry name" value="HCP-like"/>
    <property type="match status" value="1"/>
</dbReference>
<dbReference type="PROSITE" id="PS51375">
    <property type="entry name" value="PPR"/>
    <property type="match status" value="5"/>
</dbReference>
<feature type="repeat" description="PPR" evidence="3">
    <location>
        <begin position="158"/>
        <end position="192"/>
    </location>
</feature>
<protein>
    <recommendedName>
        <fullName evidence="6">Pentacotripeptide-repeat region of PRORP domain-containing protein</fullName>
    </recommendedName>
</protein>
<evidence type="ECO:0000313" key="5">
    <source>
        <dbReference type="Proteomes" id="UP000026962"/>
    </source>
</evidence>
<dbReference type="AlphaFoldDB" id="A0A0E0LRJ8"/>
<dbReference type="InterPro" id="IPR011990">
    <property type="entry name" value="TPR-like_helical_dom_sf"/>
</dbReference>
<dbReference type="Pfam" id="PF01535">
    <property type="entry name" value="PPR"/>
    <property type="match status" value="4"/>
</dbReference>
<dbReference type="PANTHER" id="PTHR47926">
    <property type="entry name" value="PENTATRICOPEPTIDE REPEAT-CONTAINING PROTEIN"/>
    <property type="match status" value="1"/>
</dbReference>
<reference evidence="4" key="2">
    <citation type="submission" date="2018-05" db="EMBL/GenBank/DDBJ databases">
        <title>OpunRS2 (Oryza punctata Reference Sequence Version 2).</title>
        <authorList>
            <person name="Zhang J."/>
            <person name="Kudrna D."/>
            <person name="Lee S."/>
            <person name="Talag J."/>
            <person name="Welchert J."/>
            <person name="Wing R.A."/>
        </authorList>
    </citation>
    <scope>NUCLEOTIDE SEQUENCE [LARGE SCALE GENOMIC DNA]</scope>
</reference>
<feature type="repeat" description="PPR" evidence="3">
    <location>
        <begin position="355"/>
        <end position="389"/>
    </location>
</feature>
<evidence type="ECO:0000256" key="3">
    <source>
        <dbReference type="PROSITE-ProRule" id="PRU00708"/>
    </source>
</evidence>
<feature type="repeat" description="PPR" evidence="3">
    <location>
        <begin position="252"/>
        <end position="286"/>
    </location>
</feature>
<feature type="repeat" description="PPR" evidence="3">
    <location>
        <begin position="390"/>
        <end position="420"/>
    </location>
</feature>
<dbReference type="FunFam" id="1.25.40.10:FF:000971">
    <property type="entry name" value="Pentatricopeptide repeat-containing protein"/>
    <property type="match status" value="1"/>
</dbReference>
<dbReference type="InterPro" id="IPR002885">
    <property type="entry name" value="PPR_rpt"/>
</dbReference>
<dbReference type="NCBIfam" id="TIGR00756">
    <property type="entry name" value="PPR"/>
    <property type="match status" value="6"/>
</dbReference>
<accession>A0A0E0LRJ8</accession>
<name>A0A0E0LRJ8_ORYPU</name>
<reference evidence="4" key="1">
    <citation type="submission" date="2015-04" db="UniProtKB">
        <authorList>
            <consortium name="EnsemblPlants"/>
        </authorList>
    </citation>
    <scope>IDENTIFICATION</scope>
</reference>
<dbReference type="FunFam" id="1.25.40.10:FF:000937">
    <property type="entry name" value="Os08g0162200 protein"/>
    <property type="match status" value="1"/>
</dbReference>
<organism evidence="4">
    <name type="scientific">Oryza punctata</name>
    <name type="common">Red rice</name>
    <dbReference type="NCBI Taxonomy" id="4537"/>
    <lineage>
        <taxon>Eukaryota</taxon>
        <taxon>Viridiplantae</taxon>
        <taxon>Streptophyta</taxon>
        <taxon>Embryophyta</taxon>
        <taxon>Tracheophyta</taxon>
        <taxon>Spermatophyta</taxon>
        <taxon>Magnoliopsida</taxon>
        <taxon>Liliopsida</taxon>
        <taxon>Poales</taxon>
        <taxon>Poaceae</taxon>
        <taxon>BOP clade</taxon>
        <taxon>Oryzoideae</taxon>
        <taxon>Oryzeae</taxon>
        <taxon>Oryzinae</taxon>
        <taxon>Oryza</taxon>
    </lineage>
</organism>
<evidence type="ECO:0000313" key="4">
    <source>
        <dbReference type="EnsemblPlants" id="OPUNC08G03650.1"/>
    </source>
</evidence>
<dbReference type="Pfam" id="PF13041">
    <property type="entry name" value="PPR_2"/>
    <property type="match status" value="3"/>
</dbReference>
<dbReference type="Proteomes" id="UP000026962">
    <property type="component" value="Chromosome 8"/>
</dbReference>
<dbReference type="FunFam" id="1.25.40.10:FF:001313">
    <property type="entry name" value="Os08g0162200 protein"/>
    <property type="match status" value="1"/>
</dbReference>
<evidence type="ECO:0000256" key="2">
    <source>
        <dbReference type="ARBA" id="ARBA00022946"/>
    </source>
</evidence>
<keyword evidence="1" id="KW-0677">Repeat</keyword>
<dbReference type="OMA" id="QLIMQMP"/>
<dbReference type="PANTHER" id="PTHR47926:SF545">
    <property type="entry name" value="PENTACOTRIPEPTIDE-REPEAT REGION OF PRORP DOMAIN-CONTAINING PROTEIN"/>
    <property type="match status" value="1"/>
</dbReference>
<evidence type="ECO:0008006" key="6">
    <source>
        <dbReference type="Google" id="ProtNLM"/>
    </source>
</evidence>
<dbReference type="HOGENOM" id="CLU_002706_0_6_1"/>
<feature type="repeat" description="PPR" evidence="3">
    <location>
        <begin position="220"/>
        <end position="250"/>
    </location>
</feature>
<keyword evidence="2" id="KW-0809">Transit peptide</keyword>
<dbReference type="STRING" id="4537.A0A0E0LRJ8"/>
<sequence>MPDAAAGDVNSTWTLAIRAAADQGRPRRAVALYLSSLRSARRPCPFALAAVLKSVSRLILPAAHPLLAAAAASLHAHLLCLGLLDHPYPRAALAHLYARLPDPSRAHSLLDETPSRPPRGRAGAHSFLVSRNSLLASLLRSGDLAAARALFDRMPVRDVVSWNSMVAGLAKAGHLDAAIELFDKMPERNAASWNAVMCGYIAQGNLTKARELFEQMPVRSNVSWITMISGYAKSGDVHAASELFERMENKKDLYAWNAMIACYAKNGCAREALAVFNLMLKPHVWVMPNEKTFSSVISACSQLGDLRFGLWAEFFMGSVGIELDDHLRTALVDLHTKSGQIDRAFDLFRGLGMRDVVSYSAMIVGCGMNGKFNEAVSLFKEMSDAKINPNAVTFVGLLSAYSNAGLMEEARACFASMTEKYKISPSMEHYTIMVDLLGRSGKLDEAYQLIMQMPMQPDASVWGALLLACRLHNNVELGEIVASKCFELEPGESGYYILLGNIYSEASKWEKVKRLRKIMAERGLNKMPGSSWVQAA</sequence>
<evidence type="ECO:0000256" key="1">
    <source>
        <dbReference type="ARBA" id="ARBA00022737"/>
    </source>
</evidence>
<dbReference type="eggNOG" id="KOG4197">
    <property type="taxonomic scope" value="Eukaryota"/>
</dbReference>
<dbReference type="InterPro" id="IPR046848">
    <property type="entry name" value="E_motif"/>
</dbReference>
<dbReference type="Gramene" id="OPUNC08G03650.1">
    <property type="protein sequence ID" value="OPUNC08G03650.1"/>
    <property type="gene ID" value="OPUNC08G03650"/>
</dbReference>
<keyword evidence="5" id="KW-1185">Reference proteome</keyword>
<proteinExistence type="predicted"/>
<dbReference type="Pfam" id="PF20431">
    <property type="entry name" value="E_motif"/>
    <property type="match status" value="1"/>
</dbReference>
<dbReference type="GO" id="GO:0009451">
    <property type="term" value="P:RNA modification"/>
    <property type="evidence" value="ECO:0007669"/>
    <property type="project" value="InterPro"/>
</dbReference>
<dbReference type="FunFam" id="1.25.40.10:FF:001473">
    <property type="entry name" value="Os08g0162200 protein"/>
    <property type="match status" value="1"/>
</dbReference>